<reference evidence="4" key="2">
    <citation type="submission" date="2021-04" db="EMBL/GenBank/DDBJ databases">
        <authorList>
            <person name="Gilroy R."/>
        </authorList>
    </citation>
    <scope>NUCLEOTIDE SEQUENCE</scope>
    <source>
        <strain evidence="4">A6-441</strain>
    </source>
</reference>
<dbReference type="PANTHER" id="PTHR43800">
    <property type="entry name" value="PEPTIDYL-LYSINE N-ACETYLTRANSFERASE YJAB"/>
    <property type="match status" value="1"/>
</dbReference>
<proteinExistence type="predicted"/>
<evidence type="ECO:0000313" key="4">
    <source>
        <dbReference type="EMBL" id="MBU3842483.1"/>
    </source>
</evidence>
<accession>A0A9E2KYT4</accession>
<dbReference type="EC" id="2.3.1.-" evidence="4"/>
<protein>
    <submittedName>
        <fullName evidence="4">N-acetyltransferase</fullName>
        <ecNumber evidence="4">2.3.1.-</ecNumber>
    </submittedName>
</protein>
<dbReference type="InterPro" id="IPR000182">
    <property type="entry name" value="GNAT_dom"/>
</dbReference>
<comment type="caution">
    <text evidence="4">The sequence shown here is derived from an EMBL/GenBank/DDBJ whole genome shotgun (WGS) entry which is preliminary data.</text>
</comment>
<evidence type="ECO:0000313" key="5">
    <source>
        <dbReference type="Proteomes" id="UP000724657"/>
    </source>
</evidence>
<dbReference type="PROSITE" id="PS51186">
    <property type="entry name" value="GNAT"/>
    <property type="match status" value="1"/>
</dbReference>
<keyword evidence="2 4" id="KW-0012">Acyltransferase</keyword>
<dbReference type="Proteomes" id="UP000724657">
    <property type="component" value="Unassembled WGS sequence"/>
</dbReference>
<dbReference type="Gene3D" id="3.40.630.30">
    <property type="match status" value="1"/>
</dbReference>
<dbReference type="NCBIfam" id="NF007853">
    <property type="entry name" value="PRK10562.1"/>
    <property type="match status" value="1"/>
</dbReference>
<organism evidence="4 5">
    <name type="scientific">Candidatus Fusobacterium pullicola</name>
    <dbReference type="NCBI Taxonomy" id="2838601"/>
    <lineage>
        <taxon>Bacteria</taxon>
        <taxon>Fusobacteriati</taxon>
        <taxon>Fusobacteriota</taxon>
        <taxon>Fusobacteriia</taxon>
        <taxon>Fusobacteriales</taxon>
        <taxon>Fusobacteriaceae</taxon>
        <taxon>Fusobacterium</taxon>
    </lineage>
</organism>
<feature type="domain" description="N-acetyltransferase" evidence="3">
    <location>
        <begin position="1"/>
        <end position="141"/>
    </location>
</feature>
<dbReference type="AlphaFoldDB" id="A0A9E2KYT4"/>
<dbReference type="CDD" id="cd04301">
    <property type="entry name" value="NAT_SF"/>
    <property type="match status" value="1"/>
</dbReference>
<name>A0A9E2KYT4_9FUSO</name>
<dbReference type="InterPro" id="IPR016181">
    <property type="entry name" value="Acyl_CoA_acyltransferase"/>
</dbReference>
<keyword evidence="1 4" id="KW-0808">Transferase</keyword>
<sequence length="141" mass="16941">MIREFKIKDLERVMEIWLESNIDAHSFIDKKYWEDNYEMVKEILPSAEIYLYEENKNILGFVGLMENYIAGIFVEKNFHSQGIGRKLLDCCKSLKRELTLSVYEKNQKAYSFYIREGFQVVEKKIDENTNEIELVMYWRGD</sequence>
<dbReference type="SUPFAM" id="SSF55729">
    <property type="entry name" value="Acyl-CoA N-acyltransferases (Nat)"/>
    <property type="match status" value="1"/>
</dbReference>
<evidence type="ECO:0000256" key="1">
    <source>
        <dbReference type="ARBA" id="ARBA00022679"/>
    </source>
</evidence>
<reference evidence="4" key="1">
    <citation type="journal article" date="2021" name="PeerJ">
        <title>Extensive microbial diversity within the chicken gut microbiome revealed by metagenomics and culture.</title>
        <authorList>
            <person name="Gilroy R."/>
            <person name="Ravi A."/>
            <person name="Getino M."/>
            <person name="Pursley I."/>
            <person name="Horton D.L."/>
            <person name="Alikhan N.F."/>
            <person name="Baker D."/>
            <person name="Gharbi K."/>
            <person name="Hall N."/>
            <person name="Watson M."/>
            <person name="Adriaenssens E.M."/>
            <person name="Foster-Nyarko E."/>
            <person name="Jarju S."/>
            <person name="Secka A."/>
            <person name="Antonio M."/>
            <person name="Oren A."/>
            <person name="Chaudhuri R.R."/>
            <person name="La Ragione R."/>
            <person name="Hildebrand F."/>
            <person name="Pallen M.J."/>
        </authorList>
    </citation>
    <scope>NUCLEOTIDE SEQUENCE</scope>
    <source>
        <strain evidence="4">A6-441</strain>
    </source>
</reference>
<dbReference type="EMBL" id="JAHLFN010000056">
    <property type="protein sequence ID" value="MBU3842483.1"/>
    <property type="molecule type" value="Genomic_DNA"/>
</dbReference>
<gene>
    <name evidence="4" type="ORF">IAA47_05805</name>
</gene>
<evidence type="ECO:0000256" key="2">
    <source>
        <dbReference type="ARBA" id="ARBA00023315"/>
    </source>
</evidence>
<dbReference type="Pfam" id="PF13508">
    <property type="entry name" value="Acetyltransf_7"/>
    <property type="match status" value="1"/>
</dbReference>
<dbReference type="PANTHER" id="PTHR43800:SF1">
    <property type="entry name" value="PEPTIDYL-LYSINE N-ACETYLTRANSFERASE YJAB"/>
    <property type="match status" value="1"/>
</dbReference>
<evidence type="ECO:0000259" key="3">
    <source>
        <dbReference type="PROSITE" id="PS51186"/>
    </source>
</evidence>
<dbReference type="GO" id="GO:0016747">
    <property type="term" value="F:acyltransferase activity, transferring groups other than amino-acyl groups"/>
    <property type="evidence" value="ECO:0007669"/>
    <property type="project" value="InterPro"/>
</dbReference>